<feature type="binding site" evidence="7 9">
    <location>
        <position position="80"/>
    </location>
    <ligand>
        <name>3-methyl-2-oxobutanoate</name>
        <dbReference type="ChEBI" id="CHEBI:11851"/>
    </ligand>
</feature>
<dbReference type="NCBIfam" id="NF001452">
    <property type="entry name" value="PRK00311.1"/>
    <property type="match status" value="1"/>
</dbReference>
<accession>G7VCX3</accession>
<dbReference type="CDD" id="cd06557">
    <property type="entry name" value="KPHMT-like"/>
    <property type="match status" value="1"/>
</dbReference>
<dbReference type="GO" id="GO:0003864">
    <property type="term" value="F:3-methyl-2-oxobutanoate hydroxymethyltransferase activity"/>
    <property type="evidence" value="ECO:0007669"/>
    <property type="project" value="UniProtKB-UniRule"/>
</dbReference>
<comment type="catalytic activity">
    <reaction evidence="7">
        <text>(6R)-5,10-methylene-5,6,7,8-tetrahydrofolate + 3-methyl-2-oxobutanoate + H2O = 2-dehydropantoate + (6S)-5,6,7,8-tetrahydrofolate</text>
        <dbReference type="Rhea" id="RHEA:11824"/>
        <dbReference type="ChEBI" id="CHEBI:11561"/>
        <dbReference type="ChEBI" id="CHEBI:11851"/>
        <dbReference type="ChEBI" id="CHEBI:15377"/>
        <dbReference type="ChEBI" id="CHEBI:15636"/>
        <dbReference type="ChEBI" id="CHEBI:57453"/>
        <dbReference type="EC" id="2.1.2.11"/>
    </reaction>
</comment>
<evidence type="ECO:0000256" key="3">
    <source>
        <dbReference type="ARBA" id="ARBA00022490"/>
    </source>
</evidence>
<dbReference type="GO" id="GO:0032259">
    <property type="term" value="P:methylation"/>
    <property type="evidence" value="ECO:0007669"/>
    <property type="project" value="UniProtKB-KW"/>
</dbReference>
<dbReference type="KEGG" id="pyr:P186_1233"/>
<dbReference type="STRING" id="1104324.P186_1233"/>
<keyword evidence="7 10" id="KW-0479">Metal-binding</keyword>
<dbReference type="GO" id="GO:0015937">
    <property type="term" value="P:coenzyme A biosynthetic process"/>
    <property type="evidence" value="ECO:0007669"/>
    <property type="project" value="UniProtKB-UniRule"/>
</dbReference>
<dbReference type="GO" id="GO:0008168">
    <property type="term" value="F:methyltransferase activity"/>
    <property type="evidence" value="ECO:0007669"/>
    <property type="project" value="UniProtKB-KW"/>
</dbReference>
<dbReference type="RefSeq" id="WP_014288490.1">
    <property type="nucleotide sequence ID" value="NC_016645.1"/>
</dbReference>
<keyword evidence="4 7" id="KW-0808">Transferase</keyword>
<dbReference type="EC" id="2.1.2.11" evidence="7"/>
<evidence type="ECO:0000256" key="1">
    <source>
        <dbReference type="ARBA" id="ARBA00005033"/>
    </source>
</evidence>
<dbReference type="HAMAP" id="MF_00156">
    <property type="entry name" value="PanB"/>
    <property type="match status" value="1"/>
</dbReference>
<feature type="binding site" evidence="7 10">
    <location>
        <position position="80"/>
    </location>
    <ligand>
        <name>Mg(2+)</name>
        <dbReference type="ChEBI" id="CHEBI:18420"/>
    </ligand>
</feature>
<comment type="subunit">
    <text evidence="7">Homodecamer; pentamer of dimers.</text>
</comment>
<feature type="binding site" evidence="7 9">
    <location>
        <begin position="41"/>
        <end position="42"/>
    </location>
    <ligand>
        <name>3-methyl-2-oxobutanoate</name>
        <dbReference type="ChEBI" id="CHEBI:11851"/>
    </ligand>
</feature>
<sequence>MRRRISDFTKGGGPYVWITAYDYPTAKLVDEAGVDGILVGDSLGMVVLGLPNTLGVTLADMVRHTQAVARAKPRALVVADMPFMTYETGRRDALKNAAKLIKAGADAVKLEGGSEYAHIVERLVKAGIPVMGHIGLNPQRVLALGGYKLIGKTEEQRRKVLEDAKALRDAGAFAIVIEFVPASLAKEITEKIDVPTICIGAGPHCDGQILVLHDVLGLSEKPPSFAKRYADVAEAVRNAVRQYVEDVKTGKFPSKEHYKD</sequence>
<dbReference type="GO" id="GO:0015940">
    <property type="term" value="P:pantothenate biosynthetic process"/>
    <property type="evidence" value="ECO:0007669"/>
    <property type="project" value="UniProtKB-UniRule"/>
</dbReference>
<comment type="similarity">
    <text evidence="2 7">Belongs to the PanB family.</text>
</comment>
<gene>
    <name evidence="7" type="primary">panB</name>
    <name evidence="11" type="ORF">P186_1233</name>
</gene>
<evidence type="ECO:0000256" key="6">
    <source>
        <dbReference type="ARBA" id="ARBA00022993"/>
    </source>
</evidence>
<dbReference type="Gene3D" id="3.20.20.60">
    <property type="entry name" value="Phosphoenolpyruvate-binding domains"/>
    <property type="match status" value="1"/>
</dbReference>
<keyword evidence="6 7" id="KW-0173">Coenzyme A biosynthesis</keyword>
<protein>
    <recommendedName>
        <fullName evidence="7">3-methyl-2-oxobutanoate hydroxymethyltransferase</fullName>
        <ecNumber evidence="7">2.1.2.11</ecNumber>
    </recommendedName>
    <alternativeName>
        <fullName evidence="7">Ketopantoate hydroxymethyltransferase</fullName>
        <shortName evidence="7">KPHMT</shortName>
    </alternativeName>
</protein>
<dbReference type="SUPFAM" id="SSF51621">
    <property type="entry name" value="Phosphoenolpyruvate/pyruvate domain"/>
    <property type="match status" value="1"/>
</dbReference>
<dbReference type="InterPro" id="IPR015813">
    <property type="entry name" value="Pyrv/PenolPyrv_kinase-like_dom"/>
</dbReference>
<dbReference type="HOGENOM" id="CLU_036645_1_0_2"/>
<keyword evidence="5 7" id="KW-0460">Magnesium</keyword>
<evidence type="ECO:0000256" key="4">
    <source>
        <dbReference type="ARBA" id="ARBA00022679"/>
    </source>
</evidence>
<evidence type="ECO:0000256" key="5">
    <source>
        <dbReference type="ARBA" id="ARBA00022842"/>
    </source>
</evidence>
<feature type="binding site" evidence="7 10">
    <location>
        <position position="111"/>
    </location>
    <ligand>
        <name>Mg(2+)</name>
        <dbReference type="ChEBI" id="CHEBI:18420"/>
    </ligand>
</feature>
<dbReference type="Pfam" id="PF02548">
    <property type="entry name" value="Pantoate_transf"/>
    <property type="match status" value="1"/>
</dbReference>
<feature type="binding site" evidence="7 10">
    <location>
        <position position="41"/>
    </location>
    <ligand>
        <name>Mg(2+)</name>
        <dbReference type="ChEBI" id="CHEBI:18420"/>
    </ligand>
</feature>
<evidence type="ECO:0000256" key="10">
    <source>
        <dbReference type="PIRSR" id="PIRSR000388-3"/>
    </source>
</evidence>
<keyword evidence="12" id="KW-1185">Reference proteome</keyword>
<comment type="function">
    <text evidence="7">Catalyzes the reversible reaction in which hydroxymethyl group from 5,10-methylenetetrahydrofolate is transferred onto alpha-ketoisovalerate to form ketopantoate.</text>
</comment>
<feature type="binding site" evidence="7 9">
    <location>
        <position position="109"/>
    </location>
    <ligand>
        <name>3-methyl-2-oxobutanoate</name>
        <dbReference type="ChEBI" id="CHEBI:11851"/>
    </ligand>
</feature>
<keyword evidence="3 7" id="KW-0963">Cytoplasm</keyword>
<comment type="pathway">
    <text evidence="7">Cofactor biosynthesis; coenzyme A biosynthesis.</text>
</comment>
<dbReference type="GeneID" id="11595488"/>
<dbReference type="InterPro" id="IPR040442">
    <property type="entry name" value="Pyrv_kinase-like_dom_sf"/>
</dbReference>
<comment type="pathway">
    <text evidence="1">Cofactor biosynthesis; (R)-pantothenate biosynthesis; (R)-pantoate from 3-methyl-2-oxobutanoate: step 1/2.</text>
</comment>
<dbReference type="GO" id="GO:0000287">
    <property type="term" value="F:magnesium ion binding"/>
    <property type="evidence" value="ECO:0007669"/>
    <property type="project" value="TreeGrafter"/>
</dbReference>
<dbReference type="eggNOG" id="arCOG00584">
    <property type="taxonomic scope" value="Archaea"/>
</dbReference>
<evidence type="ECO:0000313" key="11">
    <source>
        <dbReference type="EMBL" id="AET32662.1"/>
    </source>
</evidence>
<name>G7VCX3_9CREN</name>
<evidence type="ECO:0000313" key="12">
    <source>
        <dbReference type="Proteomes" id="UP000005867"/>
    </source>
</evidence>
<evidence type="ECO:0000256" key="7">
    <source>
        <dbReference type="HAMAP-Rule" id="MF_00156"/>
    </source>
</evidence>
<dbReference type="GO" id="GO:0005737">
    <property type="term" value="C:cytoplasm"/>
    <property type="evidence" value="ECO:0007669"/>
    <property type="project" value="UniProtKB-SubCell"/>
</dbReference>
<dbReference type="Proteomes" id="UP000005867">
    <property type="component" value="Chromosome"/>
</dbReference>
<keyword evidence="11" id="KW-0489">Methyltransferase</keyword>
<evidence type="ECO:0000256" key="2">
    <source>
        <dbReference type="ARBA" id="ARBA00008676"/>
    </source>
</evidence>
<dbReference type="NCBIfam" id="TIGR00222">
    <property type="entry name" value="panB"/>
    <property type="match status" value="1"/>
</dbReference>
<comment type="cofactor">
    <cofactor evidence="7 10">
        <name>Mg(2+)</name>
        <dbReference type="ChEBI" id="CHEBI:18420"/>
    </cofactor>
    <text evidence="7 10">Binds 1 Mg(2+) ion per subunit.</text>
</comment>
<dbReference type="AlphaFoldDB" id="G7VCX3"/>
<dbReference type="PIRSF" id="PIRSF000388">
    <property type="entry name" value="Pantoate_hydroxy_MeTrfase"/>
    <property type="match status" value="1"/>
</dbReference>
<proteinExistence type="inferred from homology"/>
<dbReference type="OrthoDB" id="8414at2157"/>
<dbReference type="FunFam" id="3.20.20.60:FF:000003">
    <property type="entry name" value="3-methyl-2-oxobutanoate hydroxymethyltransferase"/>
    <property type="match status" value="1"/>
</dbReference>
<dbReference type="PANTHER" id="PTHR20881">
    <property type="entry name" value="3-METHYL-2-OXOBUTANOATE HYDROXYMETHYLTRANSFERASE"/>
    <property type="match status" value="1"/>
</dbReference>
<comment type="subcellular location">
    <subcellularLocation>
        <location evidence="7">Cytoplasm</location>
    </subcellularLocation>
</comment>
<organism evidence="11 12">
    <name type="scientific">Pyrobaculum ferrireducens</name>
    <dbReference type="NCBI Taxonomy" id="1104324"/>
    <lineage>
        <taxon>Archaea</taxon>
        <taxon>Thermoproteota</taxon>
        <taxon>Thermoprotei</taxon>
        <taxon>Thermoproteales</taxon>
        <taxon>Thermoproteaceae</taxon>
        <taxon>Pyrobaculum</taxon>
    </lineage>
</organism>
<dbReference type="PANTHER" id="PTHR20881:SF0">
    <property type="entry name" value="3-METHYL-2-OXOBUTANOATE HYDROXYMETHYLTRANSFERASE"/>
    <property type="match status" value="1"/>
</dbReference>
<evidence type="ECO:0000256" key="9">
    <source>
        <dbReference type="PIRSR" id="PIRSR000388-2"/>
    </source>
</evidence>
<evidence type="ECO:0000256" key="8">
    <source>
        <dbReference type="PIRSR" id="PIRSR000388-1"/>
    </source>
</evidence>
<dbReference type="InterPro" id="IPR003700">
    <property type="entry name" value="Pantoate_hydroxy_MeTrfase"/>
</dbReference>
<reference evidence="11 12" key="1">
    <citation type="journal article" date="2012" name="J. Bacteriol.">
        <title>Complete genome sequence of strain 1860, a crenarchaeon of the genus pyrobaculum able to grow with various electron acceptors.</title>
        <authorList>
            <person name="Mardanov A.V."/>
            <person name="Gumerov V.M."/>
            <person name="Slobodkina G.B."/>
            <person name="Beletsky A.V."/>
            <person name="Bonch-Osmolovskaya E.A."/>
            <person name="Ravin N.V."/>
            <person name="Skryabin K.G."/>
        </authorList>
    </citation>
    <scope>NUCLEOTIDE SEQUENCE [LARGE SCALE GENOMIC DNA]</scope>
    <source>
        <strain evidence="11 12">1860</strain>
    </source>
</reference>
<dbReference type="EMBL" id="CP003098">
    <property type="protein sequence ID" value="AET32662.1"/>
    <property type="molecule type" value="Genomic_DNA"/>
</dbReference>
<feature type="active site" description="Proton acceptor" evidence="7 8">
    <location>
        <position position="178"/>
    </location>
</feature>
<dbReference type="UniPathway" id="UPA00241"/>